<dbReference type="RefSeq" id="WP_003926294.1">
    <property type="nucleotide sequence ID" value="NZ_BCTB01000009.1"/>
</dbReference>
<accession>A0A100XEA7</accession>
<name>A0A100XEA7_MYCTH</name>
<keyword evidence="1" id="KW-0732">Signal</keyword>
<dbReference type="OrthoDB" id="4737477at2"/>
<dbReference type="AlphaFoldDB" id="A0A100XEA7"/>
<reference evidence="3 4" key="1">
    <citation type="journal article" date="2016" name="Genome Announc.">
        <title>Draft Genome Sequences of Five Rapidly Growing Mycobacterium Species, M. thermoresistibile, M. fortuitum subsp. acetamidolyticum, M. canariasense, M. brisbanense, and M. novocastrense.</title>
        <authorList>
            <person name="Katahira K."/>
            <person name="Ogura Y."/>
            <person name="Gotoh Y."/>
            <person name="Hayashi T."/>
        </authorList>
    </citation>
    <scope>NUCLEOTIDE SEQUENCE [LARGE SCALE GENOMIC DNA]</scope>
    <source>
        <strain evidence="3 4">JCM6362</strain>
    </source>
</reference>
<dbReference type="OMA" id="DCATIVG"/>
<evidence type="ECO:0000256" key="1">
    <source>
        <dbReference type="SAM" id="SignalP"/>
    </source>
</evidence>
<feature type="signal peptide" evidence="1">
    <location>
        <begin position="1"/>
        <end position="27"/>
    </location>
</feature>
<dbReference type="InterPro" id="IPR007969">
    <property type="entry name" value="DUF732"/>
</dbReference>
<dbReference type="EMBL" id="BCTB01000009">
    <property type="protein sequence ID" value="GAT14924.1"/>
    <property type="molecule type" value="Genomic_DNA"/>
</dbReference>
<feature type="chain" id="PRO_5007090945" description="DUF732 domain-containing protein" evidence="1">
    <location>
        <begin position="28"/>
        <end position="102"/>
    </location>
</feature>
<proteinExistence type="predicted"/>
<organism evidence="3 4">
    <name type="scientific">Mycolicibacterium thermoresistibile</name>
    <name type="common">Mycobacterium thermoresistibile</name>
    <dbReference type="NCBI Taxonomy" id="1797"/>
    <lineage>
        <taxon>Bacteria</taxon>
        <taxon>Bacillati</taxon>
        <taxon>Actinomycetota</taxon>
        <taxon>Actinomycetes</taxon>
        <taxon>Mycobacteriales</taxon>
        <taxon>Mycobacteriaceae</taxon>
        <taxon>Mycolicibacterium</taxon>
    </lineage>
</organism>
<comment type="caution">
    <text evidence="3">The sequence shown here is derived from an EMBL/GenBank/DDBJ whole genome shotgun (WGS) entry which is preliminary data.</text>
</comment>
<protein>
    <recommendedName>
        <fullName evidence="2">DUF732 domain-containing protein</fullName>
    </recommendedName>
</protein>
<gene>
    <name evidence="3" type="ORF">RMCT_1894</name>
</gene>
<evidence type="ECO:0000313" key="3">
    <source>
        <dbReference type="EMBL" id="GAT14924.1"/>
    </source>
</evidence>
<dbReference type="Pfam" id="PF05305">
    <property type="entry name" value="DUF732"/>
    <property type="match status" value="1"/>
</dbReference>
<evidence type="ECO:0000313" key="4">
    <source>
        <dbReference type="Proteomes" id="UP000069654"/>
    </source>
</evidence>
<dbReference type="Proteomes" id="UP000069654">
    <property type="component" value="Unassembled WGS sequence"/>
</dbReference>
<evidence type="ECO:0000259" key="2">
    <source>
        <dbReference type="Pfam" id="PF05305"/>
    </source>
</evidence>
<reference evidence="4" key="2">
    <citation type="submission" date="2016-02" db="EMBL/GenBank/DDBJ databases">
        <title>Draft genome sequence of five rapidly growing Mycobacterium species.</title>
        <authorList>
            <person name="Katahira K."/>
            <person name="Gotou Y."/>
            <person name="Iida K."/>
            <person name="Ogura Y."/>
            <person name="Hayashi T."/>
        </authorList>
    </citation>
    <scope>NUCLEOTIDE SEQUENCE [LARGE SCALE GENOMIC DNA]</scope>
    <source>
        <strain evidence="4">JCM6362</strain>
    </source>
</reference>
<sequence length="102" mass="10505">MKLALGSAGLFSVGLMTLFVAAPAANASPDAEFCQAMTGVGYTGDCATIVGYATDVCAQYDSGAGWETVVEELDARTDDEALTNFIVAGAPLYFCPQHSGKV</sequence>
<feature type="domain" description="DUF732" evidence="2">
    <location>
        <begin position="30"/>
        <end position="97"/>
    </location>
</feature>